<dbReference type="InterPro" id="IPR056138">
    <property type="entry name" value="DUF7721"/>
</dbReference>
<evidence type="ECO:0000313" key="2">
    <source>
        <dbReference type="EMBL" id="ORZ07356.1"/>
    </source>
</evidence>
<keyword evidence="3" id="KW-1185">Reference proteome</keyword>
<dbReference type="Pfam" id="PF24845">
    <property type="entry name" value="DUF7721"/>
    <property type="match status" value="1"/>
</dbReference>
<gene>
    <name evidence="2" type="ORF">BCR42DRAFT_426104</name>
</gene>
<evidence type="ECO:0000313" key="3">
    <source>
        <dbReference type="Proteomes" id="UP000193560"/>
    </source>
</evidence>
<dbReference type="Proteomes" id="UP000193560">
    <property type="component" value="Unassembled WGS sequence"/>
</dbReference>
<feature type="domain" description="DUF7721" evidence="1">
    <location>
        <begin position="12"/>
        <end position="89"/>
    </location>
</feature>
<evidence type="ECO:0000259" key="1">
    <source>
        <dbReference type="Pfam" id="PF24845"/>
    </source>
</evidence>
<dbReference type="AlphaFoldDB" id="A0A1X2I301"/>
<organism evidence="2 3">
    <name type="scientific">Absidia repens</name>
    <dbReference type="NCBI Taxonomy" id="90262"/>
    <lineage>
        <taxon>Eukaryota</taxon>
        <taxon>Fungi</taxon>
        <taxon>Fungi incertae sedis</taxon>
        <taxon>Mucoromycota</taxon>
        <taxon>Mucoromycotina</taxon>
        <taxon>Mucoromycetes</taxon>
        <taxon>Mucorales</taxon>
        <taxon>Cunninghamellaceae</taxon>
        <taxon>Absidia</taxon>
    </lineage>
</organism>
<accession>A0A1X2I301</accession>
<dbReference type="EMBL" id="MCGE01000035">
    <property type="protein sequence ID" value="ORZ07356.1"/>
    <property type="molecule type" value="Genomic_DNA"/>
</dbReference>
<reference evidence="2 3" key="1">
    <citation type="submission" date="2016-07" db="EMBL/GenBank/DDBJ databases">
        <title>Pervasive Adenine N6-methylation of Active Genes in Fungi.</title>
        <authorList>
            <consortium name="DOE Joint Genome Institute"/>
            <person name="Mondo S.J."/>
            <person name="Dannebaum R.O."/>
            <person name="Kuo R.C."/>
            <person name="Labutti K."/>
            <person name="Haridas S."/>
            <person name="Kuo A."/>
            <person name="Salamov A."/>
            <person name="Ahrendt S.R."/>
            <person name="Lipzen A."/>
            <person name="Sullivan W."/>
            <person name="Andreopoulos W.B."/>
            <person name="Clum A."/>
            <person name="Lindquist E."/>
            <person name="Daum C."/>
            <person name="Ramamoorthy G.K."/>
            <person name="Gryganskyi A."/>
            <person name="Culley D."/>
            <person name="Magnuson J.K."/>
            <person name="James T.Y."/>
            <person name="O'Malley M.A."/>
            <person name="Stajich J.E."/>
            <person name="Spatafora J.W."/>
            <person name="Visel A."/>
            <person name="Grigoriev I.V."/>
        </authorList>
    </citation>
    <scope>NUCLEOTIDE SEQUENCE [LARGE SCALE GENOMIC DNA]</scope>
    <source>
        <strain evidence="2 3">NRRL 1336</strain>
    </source>
</reference>
<comment type="caution">
    <text evidence="2">The sequence shown here is derived from an EMBL/GenBank/DDBJ whole genome shotgun (WGS) entry which is preliminary data.</text>
</comment>
<name>A0A1X2I301_9FUNG</name>
<sequence>MNYGESNHQTLDVNEAAYCAIQHSKEEEDIFSNELQAAVDDDNSRLPVSEEEVGKARDSHALIFDHYDLSQSSAQDVGSAAALQAHNMTRKTDSSGTQVIPSITELVGVAMGETRILMDSTTVSQSKAIRAAAVMAMRLFLTYYGDSQSDDGGGIDGSMGYDSNPTYGTMTVADGVDPNTVPEYV</sequence>
<protein>
    <recommendedName>
        <fullName evidence="1">DUF7721 domain-containing protein</fullName>
    </recommendedName>
</protein>
<dbReference type="STRING" id="90262.A0A1X2I301"/>
<proteinExistence type="predicted"/>